<evidence type="ECO:0000313" key="3">
    <source>
        <dbReference type="Proteomes" id="UP000262524"/>
    </source>
</evidence>
<proteinExistence type="predicted"/>
<dbReference type="PROSITE" id="PS50943">
    <property type="entry name" value="HTH_CROC1"/>
    <property type="match status" value="1"/>
</dbReference>
<dbReference type="RefSeq" id="WP_117983400.1">
    <property type="nucleotide sequence ID" value="NZ_QSOE01000115.1"/>
</dbReference>
<reference evidence="2 3" key="1">
    <citation type="submission" date="2018-08" db="EMBL/GenBank/DDBJ databases">
        <title>A genome reference for cultivated species of the human gut microbiota.</title>
        <authorList>
            <person name="Zou Y."/>
            <person name="Xue W."/>
            <person name="Luo G."/>
        </authorList>
    </citation>
    <scope>NUCLEOTIDE SEQUENCE [LARGE SCALE GENOMIC DNA]</scope>
    <source>
        <strain evidence="2 3">TM10-1AC</strain>
    </source>
</reference>
<feature type="domain" description="HTH cro/C1-type" evidence="1">
    <location>
        <begin position="15"/>
        <end position="62"/>
    </location>
</feature>
<dbReference type="SUPFAM" id="SSF47413">
    <property type="entry name" value="lambda repressor-like DNA-binding domains"/>
    <property type="match status" value="1"/>
</dbReference>
<comment type="caution">
    <text evidence="2">The sequence shown here is derived from an EMBL/GenBank/DDBJ whole genome shotgun (WGS) entry which is preliminary data.</text>
</comment>
<organism evidence="2 3">
    <name type="scientific">Anaerobutyricum hallii</name>
    <dbReference type="NCBI Taxonomy" id="39488"/>
    <lineage>
        <taxon>Bacteria</taxon>
        <taxon>Bacillati</taxon>
        <taxon>Bacillota</taxon>
        <taxon>Clostridia</taxon>
        <taxon>Lachnospirales</taxon>
        <taxon>Lachnospiraceae</taxon>
        <taxon>Anaerobutyricum</taxon>
    </lineage>
</organism>
<dbReference type="Pfam" id="PF01381">
    <property type="entry name" value="HTH_3"/>
    <property type="match status" value="1"/>
</dbReference>
<evidence type="ECO:0000313" key="2">
    <source>
        <dbReference type="EMBL" id="RGI81239.1"/>
    </source>
</evidence>
<dbReference type="GO" id="GO:0003677">
    <property type="term" value="F:DNA binding"/>
    <property type="evidence" value="ECO:0007669"/>
    <property type="project" value="InterPro"/>
</dbReference>
<dbReference type="CDD" id="cd00093">
    <property type="entry name" value="HTH_XRE"/>
    <property type="match status" value="1"/>
</dbReference>
<name>A0A374ND43_9FIRM</name>
<dbReference type="InterPro" id="IPR010982">
    <property type="entry name" value="Lambda_DNA-bd_dom_sf"/>
</dbReference>
<dbReference type="SMART" id="SM00530">
    <property type="entry name" value="HTH_XRE"/>
    <property type="match status" value="1"/>
</dbReference>
<dbReference type="Proteomes" id="UP000262524">
    <property type="component" value="Unassembled WGS sequence"/>
</dbReference>
<sequence length="63" mass="7441">MDTIEKDITEILYNLRRIRRKKHLSQKDVAEKMGTTQQVVSKIENGNPSIRTFYAYCRAIRVI</sequence>
<dbReference type="Gene3D" id="1.10.260.40">
    <property type="entry name" value="lambda repressor-like DNA-binding domains"/>
    <property type="match status" value="1"/>
</dbReference>
<protein>
    <submittedName>
        <fullName evidence="2">XRE family transcriptional regulator</fullName>
    </submittedName>
</protein>
<dbReference type="EMBL" id="QSOE01000115">
    <property type="protein sequence ID" value="RGI81239.1"/>
    <property type="molecule type" value="Genomic_DNA"/>
</dbReference>
<evidence type="ECO:0000259" key="1">
    <source>
        <dbReference type="PROSITE" id="PS50943"/>
    </source>
</evidence>
<dbReference type="AlphaFoldDB" id="A0A374ND43"/>
<accession>A0A374ND43</accession>
<dbReference type="InterPro" id="IPR001387">
    <property type="entry name" value="Cro/C1-type_HTH"/>
</dbReference>
<gene>
    <name evidence="2" type="ORF">DXD91_12920</name>
</gene>